<comment type="caution">
    <text evidence="2">The sequence shown here is derived from an EMBL/GenBank/DDBJ whole genome shotgun (WGS) entry which is preliminary data.</text>
</comment>
<dbReference type="AlphaFoldDB" id="A0A0E9MLW0"/>
<evidence type="ECO:0008006" key="4">
    <source>
        <dbReference type="Google" id="ProtNLM"/>
    </source>
</evidence>
<dbReference type="PIRSF" id="PIRSF031679">
    <property type="entry name" value="Mtase_Alr7345_prd"/>
    <property type="match status" value="1"/>
</dbReference>
<dbReference type="SUPFAM" id="SSF53335">
    <property type="entry name" value="S-adenosyl-L-methionine-dependent methyltransferases"/>
    <property type="match status" value="1"/>
</dbReference>
<dbReference type="EMBL" id="BBWU01000004">
    <property type="protein sequence ID" value="GAO38125.1"/>
    <property type="molecule type" value="Genomic_DNA"/>
</dbReference>
<feature type="chain" id="PRO_5002429713" description="Methyltransferase" evidence="1">
    <location>
        <begin position="22"/>
        <end position="272"/>
    </location>
</feature>
<dbReference type="Gene3D" id="3.40.50.150">
    <property type="entry name" value="Vaccinia Virus protein VP39"/>
    <property type="match status" value="1"/>
</dbReference>
<dbReference type="RefSeq" id="WP_046346992.1">
    <property type="nucleotide sequence ID" value="NZ_BBWU01000004.1"/>
</dbReference>
<proteinExistence type="predicted"/>
<dbReference type="OrthoDB" id="9801692at2"/>
<dbReference type="InterPro" id="IPR029063">
    <property type="entry name" value="SAM-dependent_MTases_sf"/>
</dbReference>
<evidence type="ECO:0000256" key="1">
    <source>
        <dbReference type="SAM" id="SignalP"/>
    </source>
</evidence>
<accession>A0A0E9MLW0</accession>
<evidence type="ECO:0000313" key="2">
    <source>
        <dbReference type="EMBL" id="GAO38125.1"/>
    </source>
</evidence>
<name>A0A0E9MLW0_9SPHN</name>
<dbReference type="InterPro" id="IPR016980">
    <property type="entry name" value="S-AdoMet-dep_MeTrfase_Alr7345"/>
</dbReference>
<gene>
    <name evidence="2" type="ORF">SCH01S_04_00090</name>
</gene>
<organism evidence="2 3">
    <name type="scientific">Sphingomonas changbaiensis NBRC 104936</name>
    <dbReference type="NCBI Taxonomy" id="1219043"/>
    <lineage>
        <taxon>Bacteria</taxon>
        <taxon>Pseudomonadati</taxon>
        <taxon>Pseudomonadota</taxon>
        <taxon>Alphaproteobacteria</taxon>
        <taxon>Sphingomonadales</taxon>
        <taxon>Sphingomonadaceae</taxon>
        <taxon>Sphingomonas</taxon>
    </lineage>
</organism>
<feature type="signal peptide" evidence="1">
    <location>
        <begin position="1"/>
        <end position="21"/>
    </location>
</feature>
<protein>
    <recommendedName>
        <fullName evidence="4">Methyltransferase</fullName>
    </recommendedName>
</protein>
<evidence type="ECO:0000313" key="3">
    <source>
        <dbReference type="Proteomes" id="UP000033202"/>
    </source>
</evidence>
<keyword evidence="3" id="KW-1185">Reference proteome</keyword>
<reference evidence="2 3" key="1">
    <citation type="submission" date="2015-04" db="EMBL/GenBank/DDBJ databases">
        <title>Whole genome shotgun sequence of Sphingomonas changbaiensis NBRC 104936.</title>
        <authorList>
            <person name="Katano-Makiyama Y."/>
            <person name="Hosoyama A."/>
            <person name="Hashimoto M."/>
            <person name="Noguchi M."/>
            <person name="Tsuchikane K."/>
            <person name="Ohji S."/>
            <person name="Yamazoe A."/>
            <person name="Ichikawa N."/>
            <person name="Kimura A."/>
            <person name="Fujita N."/>
        </authorList>
    </citation>
    <scope>NUCLEOTIDE SEQUENCE [LARGE SCALE GENOMIC DNA]</scope>
    <source>
        <strain evidence="2 3">NBRC 104936</strain>
    </source>
</reference>
<sequence length="272" mass="29111">MRIFSIAATAGAVLIAGSAVAQNASPMLQAAIAAPTRTDANRARDVYRHPAQTLAFFGIKPSDTVVEIWPGGGWYTEILAPYLAQGGGQLILANPKGNFGKAISAKLDSDPAVYGKVERAAFPASVLGGTAVAPGTADVVVTFRNVHNWREGEMAPDKQDYSLAAFKEMYAMLKPGGVLGVEDHRLPEKAAISRENDSGYIKVSTVRRLAEQAGFKFVGASEVNANPKDTADWEKGVWTLPPTYANGDVDRAKYQAIGESDRMTLKFVKPVR</sequence>
<keyword evidence="1" id="KW-0732">Signal</keyword>
<dbReference type="Proteomes" id="UP000033202">
    <property type="component" value="Unassembled WGS sequence"/>
</dbReference>
<dbReference type="STRING" id="1219043.SCH01S_04_00090"/>